<protein>
    <submittedName>
        <fullName evidence="3">PDZ domain-containing protein</fullName>
    </submittedName>
</protein>
<dbReference type="Gene3D" id="2.30.42.10">
    <property type="match status" value="1"/>
</dbReference>
<accession>A0A371RFF4</accession>
<proteinExistence type="predicted"/>
<sequence length="363" mass="40089">MKRLIACGLAASFAVTAACGEELAATLPTEVCRGYLFLPLTLEEKEDAPADRTLHFLYDTGASYSIVDPASILRVSGKTIEPGKNAVFSDATMGPLNVNRLRARVQDLSHLSMALGRPIDGILAYDAFGEYLVQIHYPEGEIRLYAGDLPRADGNTIFSSKGKDKRPWVKLDIDGRKRRVLIDSGSASTLVLNDLDRYEVKEPPVEIRSAVRLKRLEKRRGARLTGDVTLGEHLFTTPVVTETPDTELFGSGMLKDFVLTFDVDDKRVRFTSQSEGPVTVPPERSTGLSLRPIKDGMRIEKVLPDSPAASLDLKPGDILTHIDGMPIAERGCREMSDFEEVTYRRRRGEDIAEVTVPIFVIVD</sequence>
<dbReference type="InterPro" id="IPR001478">
    <property type="entry name" value="PDZ"/>
</dbReference>
<dbReference type="InterPro" id="IPR036034">
    <property type="entry name" value="PDZ_sf"/>
</dbReference>
<dbReference type="SUPFAM" id="SSF50156">
    <property type="entry name" value="PDZ domain-like"/>
    <property type="match status" value="1"/>
</dbReference>
<dbReference type="PROSITE" id="PS50106">
    <property type="entry name" value="PDZ"/>
    <property type="match status" value="1"/>
</dbReference>
<organism evidence="3 4">
    <name type="scientific">Parvularcula marina</name>
    <dbReference type="NCBI Taxonomy" id="2292771"/>
    <lineage>
        <taxon>Bacteria</taxon>
        <taxon>Pseudomonadati</taxon>
        <taxon>Pseudomonadota</taxon>
        <taxon>Alphaproteobacteria</taxon>
        <taxon>Parvularculales</taxon>
        <taxon>Parvularculaceae</taxon>
        <taxon>Parvularcula</taxon>
    </lineage>
</organism>
<evidence type="ECO:0000259" key="2">
    <source>
        <dbReference type="PROSITE" id="PS50106"/>
    </source>
</evidence>
<dbReference type="InterPro" id="IPR001969">
    <property type="entry name" value="Aspartic_peptidase_AS"/>
</dbReference>
<feature type="domain" description="PDZ" evidence="2">
    <location>
        <begin position="267"/>
        <end position="327"/>
    </location>
</feature>
<keyword evidence="1" id="KW-0732">Signal</keyword>
<dbReference type="PROSITE" id="PS51257">
    <property type="entry name" value="PROKAR_LIPOPROTEIN"/>
    <property type="match status" value="1"/>
</dbReference>
<dbReference type="AlphaFoldDB" id="A0A371RFF4"/>
<evidence type="ECO:0000313" key="4">
    <source>
        <dbReference type="Proteomes" id="UP000264589"/>
    </source>
</evidence>
<feature type="signal peptide" evidence="1">
    <location>
        <begin position="1"/>
        <end position="17"/>
    </location>
</feature>
<dbReference type="OrthoDB" id="7627537at2"/>
<dbReference type="Proteomes" id="UP000264589">
    <property type="component" value="Unassembled WGS sequence"/>
</dbReference>
<dbReference type="InterPro" id="IPR041489">
    <property type="entry name" value="PDZ_6"/>
</dbReference>
<name>A0A371RFF4_9PROT</name>
<comment type="caution">
    <text evidence="3">The sequence shown here is derived from an EMBL/GenBank/DDBJ whole genome shotgun (WGS) entry which is preliminary data.</text>
</comment>
<dbReference type="PROSITE" id="PS00141">
    <property type="entry name" value="ASP_PROTEASE"/>
    <property type="match status" value="1"/>
</dbReference>
<gene>
    <name evidence="3" type="ORF">DX908_02135</name>
</gene>
<dbReference type="GO" id="GO:0004190">
    <property type="term" value="F:aspartic-type endopeptidase activity"/>
    <property type="evidence" value="ECO:0007669"/>
    <property type="project" value="InterPro"/>
</dbReference>
<dbReference type="GO" id="GO:0006508">
    <property type="term" value="P:proteolysis"/>
    <property type="evidence" value="ECO:0007669"/>
    <property type="project" value="InterPro"/>
</dbReference>
<keyword evidence="4" id="KW-1185">Reference proteome</keyword>
<dbReference type="RefSeq" id="WP_116390812.1">
    <property type="nucleotide sequence ID" value="NZ_QUQO01000001.1"/>
</dbReference>
<evidence type="ECO:0000256" key="1">
    <source>
        <dbReference type="SAM" id="SignalP"/>
    </source>
</evidence>
<evidence type="ECO:0000313" key="3">
    <source>
        <dbReference type="EMBL" id="RFB04184.1"/>
    </source>
</evidence>
<dbReference type="EMBL" id="QUQO01000001">
    <property type="protein sequence ID" value="RFB04184.1"/>
    <property type="molecule type" value="Genomic_DNA"/>
</dbReference>
<feature type="chain" id="PRO_5016629620" evidence="1">
    <location>
        <begin position="18"/>
        <end position="363"/>
    </location>
</feature>
<dbReference type="InParanoid" id="A0A371RFF4"/>
<reference evidence="3 4" key="1">
    <citation type="submission" date="2018-08" db="EMBL/GenBank/DDBJ databases">
        <title>Parvularcula sp. SM1705, isolated from surface water of the South Sea China.</title>
        <authorList>
            <person name="Sun L."/>
        </authorList>
    </citation>
    <scope>NUCLEOTIDE SEQUENCE [LARGE SCALE GENOMIC DNA]</scope>
    <source>
        <strain evidence="3 4">SM1705</strain>
    </source>
</reference>
<dbReference type="Gene3D" id="2.40.70.10">
    <property type="entry name" value="Acid Proteases"/>
    <property type="match status" value="2"/>
</dbReference>
<dbReference type="InterPro" id="IPR021109">
    <property type="entry name" value="Peptidase_aspartic_dom_sf"/>
</dbReference>
<dbReference type="Pfam" id="PF17820">
    <property type="entry name" value="PDZ_6"/>
    <property type="match status" value="1"/>
</dbReference>
<dbReference type="SUPFAM" id="SSF50630">
    <property type="entry name" value="Acid proteases"/>
    <property type="match status" value="1"/>
</dbReference>